<dbReference type="InterPro" id="IPR001830">
    <property type="entry name" value="Glyco_trans_20"/>
</dbReference>
<name>A0ABZ2AA06_STRNV</name>
<accession>A0ABZ2AA06</accession>
<keyword evidence="3" id="KW-1185">Reference proteome</keyword>
<evidence type="ECO:0000313" key="3">
    <source>
        <dbReference type="Proteomes" id="UP001432209"/>
    </source>
</evidence>
<dbReference type="PANTHER" id="PTHR10788:SF106">
    <property type="entry name" value="BCDNA.GH08860"/>
    <property type="match status" value="1"/>
</dbReference>
<reference evidence="2" key="1">
    <citation type="submission" date="2022-10" db="EMBL/GenBank/DDBJ databases">
        <title>The complete genomes of actinobacterial strains from the NBC collection.</title>
        <authorList>
            <person name="Joergensen T.S."/>
            <person name="Alvarez Arevalo M."/>
            <person name="Sterndorff E.B."/>
            <person name="Faurdal D."/>
            <person name="Vuksanovic O."/>
            <person name="Mourched A.-S."/>
            <person name="Charusanti P."/>
            <person name="Shaw S."/>
            <person name="Blin K."/>
            <person name="Weber T."/>
        </authorList>
    </citation>
    <scope>NUCLEOTIDE SEQUENCE</scope>
    <source>
        <strain evidence="2">NBC_01432</strain>
    </source>
</reference>
<organism evidence="2 3">
    <name type="scientific">Streptomyces niveus</name>
    <name type="common">Streptomyces spheroides</name>
    <dbReference type="NCBI Taxonomy" id="193462"/>
    <lineage>
        <taxon>Bacteria</taxon>
        <taxon>Bacillati</taxon>
        <taxon>Actinomycetota</taxon>
        <taxon>Actinomycetes</taxon>
        <taxon>Kitasatosporales</taxon>
        <taxon>Streptomycetaceae</taxon>
        <taxon>Streptomyces</taxon>
    </lineage>
</organism>
<dbReference type="SUPFAM" id="SSF53756">
    <property type="entry name" value="UDP-Glycosyltransferase/glycogen phosphorylase"/>
    <property type="match status" value="1"/>
</dbReference>
<gene>
    <name evidence="2" type="ORF">OG442_23800</name>
</gene>
<dbReference type="GeneID" id="91342681"/>
<evidence type="ECO:0000313" key="2">
    <source>
        <dbReference type="EMBL" id="WUX54334.1"/>
    </source>
</evidence>
<proteinExistence type="inferred from homology"/>
<dbReference type="Pfam" id="PF00982">
    <property type="entry name" value="Glyco_transf_20"/>
    <property type="match status" value="1"/>
</dbReference>
<comment type="similarity">
    <text evidence="1">Belongs to the glycosyltransferase 20 family.</text>
</comment>
<dbReference type="CDD" id="cd03788">
    <property type="entry name" value="GT20_TPS"/>
    <property type="match status" value="1"/>
</dbReference>
<dbReference type="RefSeq" id="WP_329077946.1">
    <property type="nucleotide sequence ID" value="NZ_CP109421.1"/>
</dbReference>
<evidence type="ECO:0000256" key="1">
    <source>
        <dbReference type="ARBA" id="ARBA00008799"/>
    </source>
</evidence>
<dbReference type="EMBL" id="CP109495">
    <property type="protein sequence ID" value="WUX54334.1"/>
    <property type="molecule type" value="Genomic_DNA"/>
</dbReference>
<dbReference type="PANTHER" id="PTHR10788">
    <property type="entry name" value="TREHALOSE-6-PHOSPHATE SYNTHASE"/>
    <property type="match status" value="1"/>
</dbReference>
<sequence>MVSEQAAQVLVASNRGPVSYTLGEDGTLTSGRGGGGLVSGLSAIGSDTNAVWVCAALGEGDREAVRRTGGRLDTGDTGGQRVRMLDIPPGVYADAYNGVANSTLWFVHHLLYQTPLEPAFGAEFRAQWASYETYNRAFAEALADEAGDGAAVLVQDYHLALVPGMLRALRPDLRIGLFWHTPWAPVDYYRLLPDDIGRQLLRGILGADRAAFHTHRWADAFTGCCTELLGGTGKTRIGVHGLGADADFLRERAHRPDVDERLAELREQIGEHDGAPRKAIVRVDRTELSKNIVRGMLAYRQLLTERPEWRERVTHVAFAYPSRQDLTVYRDYTARVQEVADAINSEYGTPGWTPVVLHVKDDFARSLASYRLADVALVNPIRDGMNLVAKEIPVLSEGGCALVLSREAGAYEELGEDALVVNPYDVSATAAALHEALTMDTDDRAARTKRLAAAATALPPQRWFLDQLDALRAV</sequence>
<protein>
    <submittedName>
        <fullName evidence="2">Trehalose-6-phosphate synthase</fullName>
    </submittedName>
</protein>
<dbReference type="Proteomes" id="UP001432209">
    <property type="component" value="Chromosome"/>
</dbReference>
<dbReference type="Gene3D" id="3.40.50.2000">
    <property type="entry name" value="Glycogen Phosphorylase B"/>
    <property type="match status" value="2"/>
</dbReference>